<keyword evidence="2" id="KW-1185">Reference proteome</keyword>
<dbReference type="Proteomes" id="UP000266723">
    <property type="component" value="Unassembled WGS sequence"/>
</dbReference>
<organism evidence="1 2">
    <name type="scientific">Brassica cretica</name>
    <name type="common">Mustard</name>
    <dbReference type="NCBI Taxonomy" id="69181"/>
    <lineage>
        <taxon>Eukaryota</taxon>
        <taxon>Viridiplantae</taxon>
        <taxon>Streptophyta</taxon>
        <taxon>Embryophyta</taxon>
        <taxon>Tracheophyta</taxon>
        <taxon>Spermatophyta</taxon>
        <taxon>Magnoliopsida</taxon>
        <taxon>eudicotyledons</taxon>
        <taxon>Gunneridae</taxon>
        <taxon>Pentapetalae</taxon>
        <taxon>rosids</taxon>
        <taxon>malvids</taxon>
        <taxon>Brassicales</taxon>
        <taxon>Brassicaceae</taxon>
        <taxon>Brassiceae</taxon>
        <taxon>Brassica</taxon>
    </lineage>
</organism>
<reference evidence="1 2" key="1">
    <citation type="journal article" date="2020" name="BMC Genomics">
        <title>Intraspecific diversification of the crop wild relative Brassica cretica Lam. using demographic model selection.</title>
        <authorList>
            <person name="Kioukis A."/>
            <person name="Michalopoulou V.A."/>
            <person name="Briers L."/>
            <person name="Pirintsos S."/>
            <person name="Studholme D.J."/>
            <person name="Pavlidis P."/>
            <person name="Sarris P.F."/>
        </authorList>
    </citation>
    <scope>NUCLEOTIDE SEQUENCE [LARGE SCALE GENOMIC DNA]</scope>
    <source>
        <strain evidence="2">cv. PFS-1207/04</strain>
    </source>
</reference>
<dbReference type="SUPFAM" id="SSF51445">
    <property type="entry name" value="(Trans)glycosidases"/>
    <property type="match status" value="1"/>
</dbReference>
<name>A0ABQ7AJQ4_BRACR</name>
<evidence type="ECO:0000313" key="2">
    <source>
        <dbReference type="Proteomes" id="UP000266723"/>
    </source>
</evidence>
<protein>
    <submittedName>
        <fullName evidence="1">Uncharacterized protein</fullName>
    </submittedName>
</protein>
<evidence type="ECO:0000313" key="1">
    <source>
        <dbReference type="EMBL" id="KAF3497919.1"/>
    </source>
</evidence>
<dbReference type="InterPro" id="IPR044846">
    <property type="entry name" value="GH10"/>
</dbReference>
<dbReference type="PANTHER" id="PTHR31490">
    <property type="entry name" value="GLYCOSYL HYDROLASE"/>
    <property type="match status" value="1"/>
</dbReference>
<proteinExistence type="predicted"/>
<dbReference type="InterPro" id="IPR017853">
    <property type="entry name" value="GH"/>
</dbReference>
<dbReference type="PANTHER" id="PTHR31490:SF58">
    <property type="entry name" value="ENDO-1,4-BETA-XYLANASE 2"/>
    <property type="match status" value="1"/>
</dbReference>
<dbReference type="EMBL" id="QGKV02002055">
    <property type="protein sequence ID" value="KAF3497919.1"/>
    <property type="molecule type" value="Genomic_DNA"/>
</dbReference>
<gene>
    <name evidence="1" type="ORF">DY000_02057975</name>
</gene>
<sequence>MCTFKNLDRAFQLSENTFDNIDLALDKLSKLGSPIWFTCSINEHVRGDDLEVMLWEEFAHPAFEGVMLWGFWELFVSREHAHFVNADGEISEAGKRFLHEIKGEWLNFVDGVVEDEEGGFEFRGYHGSYVVEVVTCEGKYVKNFVVEKGNSPVDVIIEL</sequence>
<comment type="caution">
    <text evidence="1">The sequence shown here is derived from an EMBL/GenBank/DDBJ whole genome shotgun (WGS) entry which is preliminary data.</text>
</comment>
<accession>A0ABQ7AJQ4</accession>